<gene>
    <name evidence="1" type="ORF">L596_027152</name>
</gene>
<name>A0A4U5M3J5_STECR</name>
<evidence type="ECO:0000313" key="1">
    <source>
        <dbReference type="EMBL" id="TKR63307.1"/>
    </source>
</evidence>
<keyword evidence="2" id="KW-1185">Reference proteome</keyword>
<evidence type="ECO:0000313" key="2">
    <source>
        <dbReference type="Proteomes" id="UP000298663"/>
    </source>
</evidence>
<dbReference type="Proteomes" id="UP000298663">
    <property type="component" value="Unassembled WGS sequence"/>
</dbReference>
<dbReference type="EMBL" id="AZBU02000010">
    <property type="protein sequence ID" value="TKR63307.1"/>
    <property type="molecule type" value="Genomic_DNA"/>
</dbReference>
<comment type="caution">
    <text evidence="1">The sequence shown here is derived from an EMBL/GenBank/DDBJ whole genome shotgun (WGS) entry which is preliminary data.</text>
</comment>
<proteinExistence type="predicted"/>
<sequence>MKPALVPKLRLRPVSFFKMHVRLTTVWRYWNRFICKNCLLCPTVKRSSEHRNSLVDRNLLFSRRFSRRSPFSRRSVCIGAITIPEVKISVWDFPMIENLLCESHRFVSGCHVAPREAPKKD</sequence>
<accession>A0A4U5M3J5</accession>
<protein>
    <submittedName>
        <fullName evidence="1">Uncharacterized protein</fullName>
    </submittedName>
</protein>
<reference evidence="1 2" key="2">
    <citation type="journal article" date="2019" name="G3 (Bethesda)">
        <title>Hybrid Assembly of the Genome of the Entomopathogenic Nematode Steinernema carpocapsae Identifies the X-Chromosome.</title>
        <authorList>
            <person name="Serra L."/>
            <person name="Macchietto M."/>
            <person name="Macias-Munoz A."/>
            <person name="McGill C.J."/>
            <person name="Rodriguez I.M."/>
            <person name="Rodriguez B."/>
            <person name="Murad R."/>
            <person name="Mortazavi A."/>
        </authorList>
    </citation>
    <scope>NUCLEOTIDE SEQUENCE [LARGE SCALE GENOMIC DNA]</scope>
    <source>
        <strain evidence="1 2">ALL</strain>
    </source>
</reference>
<organism evidence="1 2">
    <name type="scientific">Steinernema carpocapsae</name>
    <name type="common">Entomopathogenic nematode</name>
    <dbReference type="NCBI Taxonomy" id="34508"/>
    <lineage>
        <taxon>Eukaryota</taxon>
        <taxon>Metazoa</taxon>
        <taxon>Ecdysozoa</taxon>
        <taxon>Nematoda</taxon>
        <taxon>Chromadorea</taxon>
        <taxon>Rhabditida</taxon>
        <taxon>Tylenchina</taxon>
        <taxon>Panagrolaimomorpha</taxon>
        <taxon>Strongyloidoidea</taxon>
        <taxon>Steinernematidae</taxon>
        <taxon>Steinernema</taxon>
    </lineage>
</organism>
<reference evidence="1 2" key="1">
    <citation type="journal article" date="2015" name="Genome Biol.">
        <title>Comparative genomics of Steinernema reveals deeply conserved gene regulatory networks.</title>
        <authorList>
            <person name="Dillman A.R."/>
            <person name="Macchietto M."/>
            <person name="Porter C.F."/>
            <person name="Rogers A."/>
            <person name="Williams B."/>
            <person name="Antoshechkin I."/>
            <person name="Lee M.M."/>
            <person name="Goodwin Z."/>
            <person name="Lu X."/>
            <person name="Lewis E.E."/>
            <person name="Goodrich-Blair H."/>
            <person name="Stock S.P."/>
            <person name="Adams B.J."/>
            <person name="Sternberg P.W."/>
            <person name="Mortazavi A."/>
        </authorList>
    </citation>
    <scope>NUCLEOTIDE SEQUENCE [LARGE SCALE GENOMIC DNA]</scope>
    <source>
        <strain evidence="1 2">ALL</strain>
    </source>
</reference>
<dbReference type="AlphaFoldDB" id="A0A4U5M3J5"/>